<reference evidence="1 2" key="1">
    <citation type="submission" date="2023-01" db="EMBL/GenBank/DDBJ databases">
        <title>Analysis of 21 Apiospora genomes using comparative genomics revels a genus with tremendous synthesis potential of carbohydrate active enzymes and secondary metabolites.</title>
        <authorList>
            <person name="Sorensen T."/>
        </authorList>
    </citation>
    <scope>NUCLEOTIDE SEQUENCE [LARGE SCALE GENOMIC DNA]</scope>
    <source>
        <strain evidence="1 2">CBS 117206</strain>
    </source>
</reference>
<sequence length="175" mass="20087">MSDTKDEDIKGAQEQWYLRMRLPLRLHQVRRHPLAGAARVPSGAVQLLCLHPLRVYADLSLSWCRTLSTYLLTFLNHTDPAATNVKWHNDSRSRCAAYQFNTKEKDQLFCPKCGTSLGIDFRDFMKPHTYAISARTIYGVNLDELKYKKLDGVNLVKPAGDLSGHYWDEEKGEMK</sequence>
<keyword evidence="2" id="KW-1185">Reference proteome</keyword>
<comment type="caution">
    <text evidence="1">The sequence shown here is derived from an EMBL/GenBank/DDBJ whole genome shotgun (WGS) entry which is preliminary data.</text>
</comment>
<evidence type="ECO:0000313" key="2">
    <source>
        <dbReference type="Proteomes" id="UP001392437"/>
    </source>
</evidence>
<dbReference type="SUPFAM" id="SSF51316">
    <property type="entry name" value="Mss4-like"/>
    <property type="match status" value="1"/>
</dbReference>
<dbReference type="AlphaFoldDB" id="A0AAW0R907"/>
<organism evidence="1 2">
    <name type="scientific">Apiospora kogelbergensis</name>
    <dbReference type="NCBI Taxonomy" id="1337665"/>
    <lineage>
        <taxon>Eukaryota</taxon>
        <taxon>Fungi</taxon>
        <taxon>Dikarya</taxon>
        <taxon>Ascomycota</taxon>
        <taxon>Pezizomycotina</taxon>
        <taxon>Sordariomycetes</taxon>
        <taxon>Xylariomycetidae</taxon>
        <taxon>Amphisphaeriales</taxon>
        <taxon>Apiosporaceae</taxon>
        <taxon>Apiospora</taxon>
    </lineage>
</organism>
<evidence type="ECO:0008006" key="3">
    <source>
        <dbReference type="Google" id="ProtNLM"/>
    </source>
</evidence>
<dbReference type="Gene3D" id="2.170.150.70">
    <property type="match status" value="1"/>
</dbReference>
<proteinExistence type="predicted"/>
<accession>A0AAW0R907</accession>
<evidence type="ECO:0000313" key="1">
    <source>
        <dbReference type="EMBL" id="KAK8130290.1"/>
    </source>
</evidence>
<protein>
    <recommendedName>
        <fullName evidence="3">CENP-V/GFA domain-containing protein</fullName>
    </recommendedName>
</protein>
<dbReference type="InterPro" id="IPR011057">
    <property type="entry name" value="Mss4-like_sf"/>
</dbReference>
<gene>
    <name evidence="1" type="ORF">PG999_002670</name>
</gene>
<dbReference type="EMBL" id="JAQQWP010000002">
    <property type="protein sequence ID" value="KAK8130290.1"/>
    <property type="molecule type" value="Genomic_DNA"/>
</dbReference>
<name>A0AAW0R907_9PEZI</name>
<dbReference type="Proteomes" id="UP001392437">
    <property type="component" value="Unassembled WGS sequence"/>
</dbReference>